<name>A0A392V1G5_9FABA</name>
<evidence type="ECO:0000313" key="2">
    <source>
        <dbReference type="Proteomes" id="UP000265520"/>
    </source>
</evidence>
<proteinExistence type="predicted"/>
<feature type="non-terminal residue" evidence="1">
    <location>
        <position position="1"/>
    </location>
</feature>
<comment type="caution">
    <text evidence="1">The sequence shown here is derived from an EMBL/GenBank/DDBJ whole genome shotgun (WGS) entry which is preliminary data.</text>
</comment>
<keyword evidence="2" id="KW-1185">Reference proteome</keyword>
<protein>
    <submittedName>
        <fullName evidence="1">Uncharacterized protein</fullName>
    </submittedName>
</protein>
<dbReference type="EMBL" id="LXQA011015324">
    <property type="protein sequence ID" value="MCI81283.1"/>
    <property type="molecule type" value="Genomic_DNA"/>
</dbReference>
<sequence>IISAVDIAASVLELTGGAVKNGLES</sequence>
<dbReference type="AlphaFoldDB" id="A0A392V1G5"/>
<dbReference type="Proteomes" id="UP000265520">
    <property type="component" value="Unassembled WGS sequence"/>
</dbReference>
<reference evidence="1 2" key="1">
    <citation type="journal article" date="2018" name="Front. Plant Sci.">
        <title>Red Clover (Trifolium pratense) and Zigzag Clover (T. medium) - A Picture of Genomic Similarities and Differences.</title>
        <authorList>
            <person name="Dluhosova J."/>
            <person name="Istvanek J."/>
            <person name="Nedelnik J."/>
            <person name="Repkova J."/>
        </authorList>
    </citation>
    <scope>NUCLEOTIDE SEQUENCE [LARGE SCALE GENOMIC DNA]</scope>
    <source>
        <strain evidence="2">cv. 10/8</strain>
        <tissue evidence="1">Leaf</tissue>
    </source>
</reference>
<evidence type="ECO:0000313" key="1">
    <source>
        <dbReference type="EMBL" id="MCI81283.1"/>
    </source>
</evidence>
<organism evidence="1 2">
    <name type="scientific">Trifolium medium</name>
    <dbReference type="NCBI Taxonomy" id="97028"/>
    <lineage>
        <taxon>Eukaryota</taxon>
        <taxon>Viridiplantae</taxon>
        <taxon>Streptophyta</taxon>
        <taxon>Embryophyta</taxon>
        <taxon>Tracheophyta</taxon>
        <taxon>Spermatophyta</taxon>
        <taxon>Magnoliopsida</taxon>
        <taxon>eudicotyledons</taxon>
        <taxon>Gunneridae</taxon>
        <taxon>Pentapetalae</taxon>
        <taxon>rosids</taxon>
        <taxon>fabids</taxon>
        <taxon>Fabales</taxon>
        <taxon>Fabaceae</taxon>
        <taxon>Papilionoideae</taxon>
        <taxon>50 kb inversion clade</taxon>
        <taxon>NPAAA clade</taxon>
        <taxon>Hologalegina</taxon>
        <taxon>IRL clade</taxon>
        <taxon>Trifolieae</taxon>
        <taxon>Trifolium</taxon>
    </lineage>
</organism>
<accession>A0A392V1G5</accession>